<dbReference type="EMBL" id="CP045644">
    <property type="protein sequence ID" value="QFZ82953.1"/>
    <property type="molecule type" value="Genomic_DNA"/>
</dbReference>
<dbReference type="RefSeq" id="WP_153281739.1">
    <property type="nucleotide sequence ID" value="NZ_CP045644.1"/>
</dbReference>
<reference evidence="1 2" key="1">
    <citation type="submission" date="2019-10" db="EMBL/GenBank/DDBJ databases">
        <title>Complete genome sequence of Variovorax paradoxus 5C-2.</title>
        <authorList>
            <person name="Gogoleva N.E."/>
            <person name="Balkin A.S."/>
        </authorList>
    </citation>
    <scope>NUCLEOTIDE SEQUENCE [LARGE SCALE GENOMIC DNA]</scope>
    <source>
        <strain evidence="1 2">5C-2</strain>
    </source>
</reference>
<sequence length="246" mass="26791">MATTVLGLLNSPEFVGYYYAGFLNSQTGNGIFAKSSLESSYVWTFDKASPPNGEAAASFLPMMFFPGQGGTGVQYLYGRPATAATYESMPVDADWFGASDDVLARLNAMGAQGYCRQSGEWDAPKLSLIRQQGASDRCAYEFKAFPRDVMSDSLETLNAMGDRGFVPLTSVASRGTYYVKVSNDPTTYYYYVVDAVMSSDADWVAQLNTEGAKGGAQYTFVPANGSLPAKRVFRIATQCTRTWLCR</sequence>
<evidence type="ECO:0000313" key="2">
    <source>
        <dbReference type="Proteomes" id="UP000326780"/>
    </source>
</evidence>
<proteinExistence type="predicted"/>
<evidence type="ECO:0000313" key="1">
    <source>
        <dbReference type="EMBL" id="QFZ82953.1"/>
    </source>
</evidence>
<gene>
    <name evidence="1" type="ORF">GFK26_09350</name>
</gene>
<name>A0A5Q0M0C5_VARPD</name>
<accession>A0A5Q0M0C5</accession>
<protein>
    <submittedName>
        <fullName evidence="1">Uncharacterized protein</fullName>
    </submittedName>
</protein>
<dbReference type="AlphaFoldDB" id="A0A5Q0M0C5"/>
<dbReference type="Proteomes" id="UP000326780">
    <property type="component" value="Chromosome"/>
</dbReference>
<organism evidence="1 2">
    <name type="scientific">Variovorax paradoxus</name>
    <dbReference type="NCBI Taxonomy" id="34073"/>
    <lineage>
        <taxon>Bacteria</taxon>
        <taxon>Pseudomonadati</taxon>
        <taxon>Pseudomonadota</taxon>
        <taxon>Betaproteobacteria</taxon>
        <taxon>Burkholderiales</taxon>
        <taxon>Comamonadaceae</taxon>
        <taxon>Variovorax</taxon>
    </lineage>
</organism>